<accession>M2VVU8</accession>
<keyword evidence="5" id="KW-1185">Reference proteome</keyword>
<dbReference type="InterPro" id="IPR020428">
    <property type="entry name" value="PFA-DSPs"/>
</dbReference>
<keyword evidence="2" id="KW-0963">Cytoplasm</keyword>
<dbReference type="FunFam" id="3.90.190.10:FF:000035">
    <property type="entry name" value="Tyrosine phosphatase, putative"/>
    <property type="match status" value="1"/>
</dbReference>
<reference evidence="5" key="1">
    <citation type="journal article" date="2013" name="Science">
        <title>Gene transfer from bacteria and archaea facilitated evolution of an extremophilic eukaryote.</title>
        <authorList>
            <person name="Schonknecht G."/>
            <person name="Chen W.H."/>
            <person name="Ternes C.M."/>
            <person name="Barbier G.G."/>
            <person name="Shrestha R.P."/>
            <person name="Stanke M."/>
            <person name="Brautigam A."/>
            <person name="Baker B.J."/>
            <person name="Banfield J.F."/>
            <person name="Garavito R.M."/>
            <person name="Carr K."/>
            <person name="Wilkerson C."/>
            <person name="Rensing S.A."/>
            <person name="Gagneul D."/>
            <person name="Dickenson N.E."/>
            <person name="Oesterhelt C."/>
            <person name="Lercher M.J."/>
            <person name="Weber A.P."/>
        </authorList>
    </citation>
    <scope>NUCLEOTIDE SEQUENCE [LARGE SCALE GENOMIC DNA]</scope>
    <source>
        <strain evidence="5">074W</strain>
    </source>
</reference>
<gene>
    <name evidence="4" type="ORF">Gasu_50670</name>
</gene>
<dbReference type="AlphaFoldDB" id="M2VVU8"/>
<proteinExistence type="predicted"/>
<dbReference type="Gene3D" id="3.90.190.10">
    <property type="entry name" value="Protein tyrosine phosphatase superfamily"/>
    <property type="match status" value="1"/>
</dbReference>
<evidence type="ECO:0000313" key="4">
    <source>
        <dbReference type="EMBL" id="EME27336.1"/>
    </source>
</evidence>
<keyword evidence="3" id="KW-0378">Hydrolase</keyword>
<dbReference type="STRING" id="130081.M2VVU8"/>
<dbReference type="eggNOG" id="KOG1572">
    <property type="taxonomic scope" value="Eukaryota"/>
</dbReference>
<sequence>MSQQLCPPEMFGIVETGIYRSNLFFPISFPFIKLLNLKTVLLLSAEVPTKVVCNFLEENDITLVHLGSRSLTTETSWKPMSEELVKDGLEWVLDRKSHPLLVCDTSGIHQVGILVGCLRRLQNWSLSAVIHEYRTFASSKARYVNEQFIELFDVDLITLPEDLPDWFREHLEQEAKEIEEYQQLIRKKELDPLGVLVRTQYFQSMKLITL</sequence>
<dbReference type="PRINTS" id="PR01911">
    <property type="entry name" value="PFDSPHPHTASE"/>
</dbReference>
<protein>
    <submittedName>
        <fullName evidence="4">Phosphatase / phosphoprotein phosphatase / protein tyrosine phosphatase</fullName>
    </submittedName>
</protein>
<dbReference type="EMBL" id="KB454533">
    <property type="protein sequence ID" value="EME27336.1"/>
    <property type="molecule type" value="Genomic_DNA"/>
</dbReference>
<dbReference type="GO" id="GO:0005737">
    <property type="term" value="C:cytoplasm"/>
    <property type="evidence" value="ECO:0007669"/>
    <property type="project" value="UniProtKB-SubCell"/>
</dbReference>
<dbReference type="PANTHER" id="PTHR31126">
    <property type="entry name" value="TYROSINE-PROTEIN PHOSPHATASE"/>
    <property type="match status" value="1"/>
</dbReference>
<dbReference type="Gramene" id="EME27336">
    <property type="protein sequence ID" value="EME27336"/>
    <property type="gene ID" value="Gasu_50670"/>
</dbReference>
<evidence type="ECO:0000313" key="5">
    <source>
        <dbReference type="Proteomes" id="UP000030680"/>
    </source>
</evidence>
<dbReference type="PANTHER" id="PTHR31126:SF18">
    <property type="entry name" value="PROTEIN-TYROSINE-PHOSPHATASE"/>
    <property type="match status" value="1"/>
</dbReference>
<dbReference type="CDD" id="cd14501">
    <property type="entry name" value="PFA-DSP"/>
    <property type="match status" value="1"/>
</dbReference>
<name>M2VVU8_GALSU</name>
<dbReference type="KEGG" id="gsl:Gasu_50670"/>
<dbReference type="SUPFAM" id="SSF52799">
    <property type="entry name" value="(Phosphotyrosine protein) phosphatases II"/>
    <property type="match status" value="1"/>
</dbReference>
<evidence type="ECO:0000256" key="3">
    <source>
        <dbReference type="ARBA" id="ARBA00022801"/>
    </source>
</evidence>
<comment type="subcellular location">
    <subcellularLocation>
        <location evidence="1">Cytoplasm</location>
    </subcellularLocation>
</comment>
<dbReference type="GeneID" id="17086253"/>
<dbReference type="OMA" id="GMATWKP"/>
<dbReference type="OrthoDB" id="6375174at2759"/>
<dbReference type="GO" id="GO:0016791">
    <property type="term" value="F:phosphatase activity"/>
    <property type="evidence" value="ECO:0007669"/>
    <property type="project" value="InterPro"/>
</dbReference>
<dbReference type="InterPro" id="IPR029021">
    <property type="entry name" value="Prot-tyrosine_phosphatase-like"/>
</dbReference>
<dbReference type="InterPro" id="IPR004861">
    <property type="entry name" value="Siw14-like"/>
</dbReference>
<evidence type="ECO:0000256" key="1">
    <source>
        <dbReference type="ARBA" id="ARBA00004496"/>
    </source>
</evidence>
<dbReference type="Proteomes" id="UP000030680">
    <property type="component" value="Unassembled WGS sequence"/>
</dbReference>
<dbReference type="Pfam" id="PF03162">
    <property type="entry name" value="Y_phosphatase2"/>
    <property type="match status" value="1"/>
</dbReference>
<evidence type="ECO:0000256" key="2">
    <source>
        <dbReference type="ARBA" id="ARBA00022490"/>
    </source>
</evidence>
<organism evidence="4 5">
    <name type="scientific">Galdieria sulphuraria</name>
    <name type="common">Red alga</name>
    <dbReference type="NCBI Taxonomy" id="130081"/>
    <lineage>
        <taxon>Eukaryota</taxon>
        <taxon>Rhodophyta</taxon>
        <taxon>Bangiophyceae</taxon>
        <taxon>Galdieriales</taxon>
        <taxon>Galdieriaceae</taxon>
        <taxon>Galdieria</taxon>
    </lineage>
</organism>
<dbReference type="RefSeq" id="XP_005703856.1">
    <property type="nucleotide sequence ID" value="XM_005703799.1"/>
</dbReference>